<feature type="chain" id="PRO_5043999236" evidence="1">
    <location>
        <begin position="24"/>
        <end position="242"/>
    </location>
</feature>
<reference evidence="2 3" key="1">
    <citation type="submission" date="2024-04" db="EMBL/GenBank/DDBJ databases">
        <authorList>
            <person name="Fracassetti M."/>
        </authorList>
    </citation>
    <scope>NUCLEOTIDE SEQUENCE [LARGE SCALE GENOMIC DNA]</scope>
</reference>
<dbReference type="Gene3D" id="3.10.450.10">
    <property type="match status" value="2"/>
</dbReference>
<proteinExistence type="predicted"/>
<accession>A0AAV2EJ21</accession>
<name>A0AAV2EJ21_9ROSI</name>
<dbReference type="AlphaFoldDB" id="A0AAV2EJ21"/>
<dbReference type="EMBL" id="OZ034817">
    <property type="protein sequence ID" value="CAL1385950.1"/>
    <property type="molecule type" value="Genomic_DNA"/>
</dbReference>
<evidence type="ECO:0000313" key="3">
    <source>
        <dbReference type="Proteomes" id="UP001497516"/>
    </source>
</evidence>
<gene>
    <name evidence="2" type="ORF">LTRI10_LOCUS27048</name>
</gene>
<organism evidence="2 3">
    <name type="scientific">Linum trigynum</name>
    <dbReference type="NCBI Taxonomy" id="586398"/>
    <lineage>
        <taxon>Eukaryota</taxon>
        <taxon>Viridiplantae</taxon>
        <taxon>Streptophyta</taxon>
        <taxon>Embryophyta</taxon>
        <taxon>Tracheophyta</taxon>
        <taxon>Spermatophyta</taxon>
        <taxon>Magnoliopsida</taxon>
        <taxon>eudicotyledons</taxon>
        <taxon>Gunneridae</taxon>
        <taxon>Pentapetalae</taxon>
        <taxon>rosids</taxon>
        <taxon>fabids</taxon>
        <taxon>Malpighiales</taxon>
        <taxon>Linaceae</taxon>
        <taxon>Linum</taxon>
    </lineage>
</organism>
<dbReference type="PANTHER" id="PTHR47116">
    <property type="entry name" value="PHLOEM FILAMENT PROTEIN"/>
    <property type="match status" value="1"/>
</dbReference>
<dbReference type="Proteomes" id="UP001497516">
    <property type="component" value="Chromosome 4"/>
</dbReference>
<evidence type="ECO:0000313" key="2">
    <source>
        <dbReference type="EMBL" id="CAL1385950.1"/>
    </source>
</evidence>
<keyword evidence="3" id="KW-1185">Reference proteome</keyword>
<sequence>MATISPHLATALLATHLFSVTTADPSSSSTPAFPNDVWVPPLISENTWVSLKSYQLQYRFNIDVARFAVISYNDQHSKEPPLNLLSLDEGEILAAGSGIVYHLYLTAATRAREETKYQTFVFVDPRSRSNTRQLLFVPRYNNSVVSESSWKTIKLELLKSHKIRDIAWFAIRQHVSVFLPIGDEMMQLVSVDEGEVLAAGAGGLVYHLYLTAKNNARHKLRYQTLVLVHPGARWQSLLFEPL</sequence>
<protein>
    <submittedName>
        <fullName evidence="2">Uncharacterized protein</fullName>
    </submittedName>
</protein>
<dbReference type="GO" id="GO:0004869">
    <property type="term" value="F:cysteine-type endopeptidase inhibitor activity"/>
    <property type="evidence" value="ECO:0007669"/>
    <property type="project" value="InterPro"/>
</dbReference>
<evidence type="ECO:0000256" key="1">
    <source>
        <dbReference type="SAM" id="SignalP"/>
    </source>
</evidence>
<keyword evidence="1" id="KW-0732">Signal</keyword>
<dbReference type="InterPro" id="IPR027214">
    <property type="entry name" value="Cystatin"/>
</dbReference>
<feature type="signal peptide" evidence="1">
    <location>
        <begin position="1"/>
        <end position="23"/>
    </location>
</feature>